<name>X1D450_9ZZZZ</name>
<dbReference type="AlphaFoldDB" id="X1D450"/>
<gene>
    <name evidence="1" type="ORF">S01H4_42430</name>
</gene>
<comment type="caution">
    <text evidence="1">The sequence shown here is derived from an EMBL/GenBank/DDBJ whole genome shotgun (WGS) entry which is preliminary data.</text>
</comment>
<proteinExistence type="predicted"/>
<evidence type="ECO:0000313" key="1">
    <source>
        <dbReference type="EMBL" id="GAG91281.1"/>
    </source>
</evidence>
<sequence length="92" mass="10248">MKIKKAYTCTYMNETEGQLGSKTLRAKRVGLVGDDLFGVTPLGDLQTEGQLGSNLIISSYPRFSLSYVVFANILYTTLQQILNLNTDLFVHL</sequence>
<accession>X1D450</accession>
<organism evidence="1">
    <name type="scientific">marine sediment metagenome</name>
    <dbReference type="NCBI Taxonomy" id="412755"/>
    <lineage>
        <taxon>unclassified sequences</taxon>
        <taxon>metagenomes</taxon>
        <taxon>ecological metagenomes</taxon>
    </lineage>
</organism>
<reference evidence="1" key="1">
    <citation type="journal article" date="2014" name="Front. Microbiol.">
        <title>High frequency of phylogenetically diverse reductive dehalogenase-homologous genes in deep subseafloor sedimentary metagenomes.</title>
        <authorList>
            <person name="Kawai M."/>
            <person name="Futagami T."/>
            <person name="Toyoda A."/>
            <person name="Takaki Y."/>
            <person name="Nishi S."/>
            <person name="Hori S."/>
            <person name="Arai W."/>
            <person name="Tsubouchi T."/>
            <person name="Morono Y."/>
            <person name="Uchiyama I."/>
            <person name="Ito T."/>
            <person name="Fujiyama A."/>
            <person name="Inagaki F."/>
            <person name="Takami H."/>
        </authorList>
    </citation>
    <scope>NUCLEOTIDE SEQUENCE</scope>
    <source>
        <strain evidence="1">Expedition CK06-06</strain>
    </source>
</reference>
<protein>
    <submittedName>
        <fullName evidence="1">Uncharacterized protein</fullName>
    </submittedName>
</protein>
<dbReference type="EMBL" id="BART01023296">
    <property type="protein sequence ID" value="GAG91281.1"/>
    <property type="molecule type" value="Genomic_DNA"/>
</dbReference>